<protein>
    <recommendedName>
        <fullName evidence="4">Zinc ribbon domain-containing protein</fullName>
    </recommendedName>
</protein>
<comment type="caution">
    <text evidence="2">The sequence shown here is derived from an EMBL/GenBank/DDBJ whole genome shotgun (WGS) entry which is preliminary data.</text>
</comment>
<organism evidence="2 3">
    <name type="scientific">Archangium violaceum Cb vi76</name>
    <dbReference type="NCBI Taxonomy" id="1406225"/>
    <lineage>
        <taxon>Bacteria</taxon>
        <taxon>Pseudomonadati</taxon>
        <taxon>Myxococcota</taxon>
        <taxon>Myxococcia</taxon>
        <taxon>Myxococcales</taxon>
        <taxon>Cystobacterineae</taxon>
        <taxon>Archangiaceae</taxon>
        <taxon>Archangium</taxon>
    </lineage>
</organism>
<dbReference type="PANTHER" id="PTHR37826:SF3">
    <property type="entry name" value="J DOMAIN-CONTAINING PROTEIN"/>
    <property type="match status" value="1"/>
</dbReference>
<keyword evidence="1" id="KW-0472">Membrane</keyword>
<gene>
    <name evidence="2" type="ORF">Q664_12245</name>
</gene>
<name>A0A084SX56_9BACT</name>
<reference evidence="2 3" key="1">
    <citation type="submission" date="2014-07" db="EMBL/GenBank/DDBJ databases">
        <title>Draft Genome Sequence of Gephyronic Acid Producer, Cystobacter violaceus Strain Cb vi76.</title>
        <authorList>
            <person name="Stevens D.C."/>
            <person name="Young J."/>
            <person name="Carmichael R."/>
            <person name="Tan J."/>
            <person name="Taylor R.E."/>
        </authorList>
    </citation>
    <scope>NUCLEOTIDE SEQUENCE [LARGE SCALE GENOMIC DNA]</scope>
    <source>
        <strain evidence="2 3">Cb vi76</strain>
    </source>
</reference>
<dbReference type="EMBL" id="JPMI01000075">
    <property type="protein sequence ID" value="KFA93041.1"/>
    <property type="molecule type" value="Genomic_DNA"/>
</dbReference>
<feature type="transmembrane region" description="Helical" evidence="1">
    <location>
        <begin position="299"/>
        <end position="321"/>
    </location>
</feature>
<evidence type="ECO:0000256" key="1">
    <source>
        <dbReference type="SAM" id="Phobius"/>
    </source>
</evidence>
<dbReference type="RefSeq" id="WP_043393765.1">
    <property type="nucleotide sequence ID" value="NZ_JPMI01000075.1"/>
</dbReference>
<sequence length="322" mass="34911">MSATVVAGCQRCGSALEQGDLRCPICALSVDESSTRGVQLQKVQAKVVRCVNCGASLEYSAELKAPRCAFCASVMKVETTADPLEQAESFLPFTVDEAAAREALGRFLAEKRFFRPGDLATAAALESLKPMWWPAWGFTAGARVSWTADSDAGSRRSAWAPHSGQETMRFQNILVSASKGLSERECDQLAAHYQLGSEQKAPRGPEDAQVERFDVTRSGARKQILAAVESLAREEMKSEHVPGSRVRNLHVAVVLSSLETKRYALPAYVLAYQYKGKVYRVVVHGQDANVVLGDAPLSWAKVALVVGGVLLALVLLLLLFAR</sequence>
<evidence type="ECO:0000313" key="2">
    <source>
        <dbReference type="EMBL" id="KFA93041.1"/>
    </source>
</evidence>
<keyword evidence="1" id="KW-0812">Transmembrane</keyword>
<accession>A0A084SX56</accession>
<dbReference type="Proteomes" id="UP000028547">
    <property type="component" value="Unassembled WGS sequence"/>
</dbReference>
<dbReference type="AlphaFoldDB" id="A0A084SX56"/>
<keyword evidence="1" id="KW-1133">Transmembrane helix</keyword>
<proteinExistence type="predicted"/>
<dbReference type="PANTHER" id="PTHR37826">
    <property type="entry name" value="FLOTILLIN BAND_7_5 DOMAIN PROTEIN"/>
    <property type="match status" value="1"/>
</dbReference>
<evidence type="ECO:0000313" key="3">
    <source>
        <dbReference type="Proteomes" id="UP000028547"/>
    </source>
</evidence>
<evidence type="ECO:0008006" key="4">
    <source>
        <dbReference type="Google" id="ProtNLM"/>
    </source>
</evidence>